<feature type="compositionally biased region" description="Acidic residues" evidence="1">
    <location>
        <begin position="221"/>
        <end position="238"/>
    </location>
</feature>
<keyword evidence="3" id="KW-1185">Reference proteome</keyword>
<organism evidence="2 3">
    <name type="scientific">Limnovirga soli</name>
    <dbReference type="NCBI Taxonomy" id="2656915"/>
    <lineage>
        <taxon>Bacteria</taxon>
        <taxon>Pseudomonadati</taxon>
        <taxon>Bacteroidota</taxon>
        <taxon>Chitinophagia</taxon>
        <taxon>Chitinophagales</taxon>
        <taxon>Chitinophagaceae</taxon>
        <taxon>Limnovirga</taxon>
    </lineage>
</organism>
<dbReference type="EMBL" id="WHPF01000006">
    <property type="protein sequence ID" value="NNV55716.1"/>
    <property type="molecule type" value="Genomic_DNA"/>
</dbReference>
<dbReference type="RefSeq" id="WP_171607649.1">
    <property type="nucleotide sequence ID" value="NZ_WHPF01000006.1"/>
</dbReference>
<evidence type="ECO:0000256" key="1">
    <source>
        <dbReference type="SAM" id="MobiDB-lite"/>
    </source>
</evidence>
<reference evidence="2" key="1">
    <citation type="submission" date="2019-10" db="EMBL/GenBank/DDBJ databases">
        <title>Draft genome sequence of Panacibacter sp. KCS-6.</title>
        <authorList>
            <person name="Yim K.J."/>
        </authorList>
    </citation>
    <scope>NUCLEOTIDE SEQUENCE</scope>
    <source>
        <strain evidence="2">KCS-6</strain>
    </source>
</reference>
<feature type="region of interest" description="Disordered" evidence="1">
    <location>
        <begin position="210"/>
        <end position="238"/>
    </location>
</feature>
<sequence>MIKAGQDIIQELSEQLSLHNIEYDKLTALLANHPYFAFGQLLLAQQEQATSDIKANAQWKKTALYFNDTLWLQYLVNPEGRLIDQPEEVKNLPEENIAIAAIQENIAASIFEATNTGTEEEPEVIVETDIEPAQELIADTLIEAEQLEPEIANEPEQQVEKVVPEQNVEGIAVVEPAEDSVPETVLHTEIEAPQTKIELLIEPALVNEVIQPDNQPQEVTDQVDEGDLPLDEPEPEGELSVELSDHLSKLVEQQLKEFQKTINSEAPVADKPNPFHTIDYFASQGIKLLQGGQQQDQLANKVKSFTEWLKQMKRINQQPTDLGTDADTERIIENIAQTSNETKEVITETMAQVLAKQGKTAKAIQLYQKLSFLDPSKNIYFAAKIQELKDK</sequence>
<dbReference type="Gene3D" id="1.25.40.10">
    <property type="entry name" value="Tetratricopeptide repeat domain"/>
    <property type="match status" value="1"/>
</dbReference>
<dbReference type="InterPro" id="IPR011990">
    <property type="entry name" value="TPR-like_helical_dom_sf"/>
</dbReference>
<evidence type="ECO:0000313" key="3">
    <source>
        <dbReference type="Proteomes" id="UP000598971"/>
    </source>
</evidence>
<comment type="caution">
    <text evidence="2">The sequence shown here is derived from an EMBL/GenBank/DDBJ whole genome shotgun (WGS) entry which is preliminary data.</text>
</comment>
<evidence type="ECO:0008006" key="4">
    <source>
        <dbReference type="Google" id="ProtNLM"/>
    </source>
</evidence>
<name>A0A8J8JWV9_9BACT</name>
<accession>A0A8J8JWV9</accession>
<dbReference type="AlphaFoldDB" id="A0A8J8JWV9"/>
<gene>
    <name evidence="2" type="ORF">GD597_09615</name>
</gene>
<proteinExistence type="predicted"/>
<protein>
    <recommendedName>
        <fullName evidence="4">Tetratricopeptide repeat protein</fullName>
    </recommendedName>
</protein>
<dbReference type="Proteomes" id="UP000598971">
    <property type="component" value="Unassembled WGS sequence"/>
</dbReference>
<evidence type="ECO:0000313" key="2">
    <source>
        <dbReference type="EMBL" id="NNV55716.1"/>
    </source>
</evidence>